<dbReference type="InterPro" id="IPR029066">
    <property type="entry name" value="PLP-binding_barrel"/>
</dbReference>
<dbReference type="SUPFAM" id="SSF63418">
    <property type="entry name" value="MurE/MurF N-terminal domain"/>
    <property type="match status" value="1"/>
</dbReference>
<dbReference type="SUPFAM" id="SSF53244">
    <property type="entry name" value="MurD-like peptide ligases, peptide-binding domain"/>
    <property type="match status" value="1"/>
</dbReference>
<keyword evidence="3 4" id="KW-0413">Isomerase</keyword>
<sequence length="810" mass="92445">MYSLSEILDSIQPVRKQIVIPSLLIDTLSYDSRKIRDGEHSIFFALKDQRDGHHYIADAYHKGVKTFVLTDLSFDISSFAEANFVWVEDALEALQQIASFHRKHIQYPVIAITGSNGKTIVKEWLTQMLRKDNHIYQSPKSYNSQLGVALSVWGLPNQADLAIIEAGISMVGEMARLERIIQPSWGIFTGLGTAHREGFDSKEQKLEEKWKLFRNALKVISAPINALVDFREPEKSPSWGYRDKDKLQIIDIKINNSQSDIRLRYQDDFFVLSVPFKDKASLDNMLTCTLVLLEMGYDKEEIQRRLMELKPLEMRLQLKKGKNNSSIIDDSYSNDLASLEIALHFLSQQNQYSKKKLILSDFEGERWTPKFQEKLQKLLSLGSLQEIIFIGSRLDNIFVSSDTQRTVYPDTDTLLQNIGKHDFSESVVLIKGARKYRLERLSKLLTEKSHETVLQINLNALEHNLKQYRSKLAPHVKLMVMVKAFSYGSGSFEIANMLQFNNVDYLTVAFADEGAELRRAGVQLPIMVLSPHESAFEDIVRYKLEPEIYSVRVLKAFIAYLQAKGLTDYPVHIKLDTGMHRLGFMEHEVDEMLEILLRQSRVKVRSAFSHLVGAGDPQLLAFTQQQISLYQRLVKKIEKHIGYSFIRHICNTSGIVHHPEAHMDMVRLGIGLYGYDMTSTALDLQEVGRLKTTITQIKRLPMTETVGYDRKGRLRRDSVIATVKIGYADGYSRRFGNGVGEMMVNGHVVRTVGNICMDMCMLDITDIDATEGDEVIVFPDLAKAANDIGTIPYELLTGISSRVKRVYYYE</sequence>
<evidence type="ECO:0000313" key="7">
    <source>
        <dbReference type="Proteomes" id="UP001500394"/>
    </source>
</evidence>
<reference evidence="7" key="1">
    <citation type="journal article" date="2019" name="Int. J. Syst. Evol. Microbiol.">
        <title>The Global Catalogue of Microorganisms (GCM) 10K type strain sequencing project: providing services to taxonomists for standard genome sequencing and annotation.</title>
        <authorList>
            <consortium name="The Broad Institute Genomics Platform"/>
            <consortium name="The Broad Institute Genome Sequencing Center for Infectious Disease"/>
            <person name="Wu L."/>
            <person name="Ma J."/>
        </authorList>
    </citation>
    <scope>NUCLEOTIDE SEQUENCE [LARGE SCALE GENOMIC DNA]</scope>
    <source>
        <strain evidence="7">JCM 17858</strain>
    </source>
</reference>
<dbReference type="NCBIfam" id="TIGR00492">
    <property type="entry name" value="alr"/>
    <property type="match status" value="1"/>
</dbReference>
<dbReference type="EMBL" id="BAABGR010000006">
    <property type="protein sequence ID" value="GAA4512738.1"/>
    <property type="molecule type" value="Genomic_DNA"/>
</dbReference>
<dbReference type="CDD" id="cd00430">
    <property type="entry name" value="PLPDE_III_AR"/>
    <property type="match status" value="1"/>
</dbReference>
<dbReference type="Gene3D" id="3.40.1190.10">
    <property type="entry name" value="Mur-like, catalytic domain"/>
    <property type="match status" value="1"/>
</dbReference>
<feature type="binding site" evidence="4">
    <location>
        <position position="757"/>
    </location>
    <ligand>
        <name>substrate</name>
    </ligand>
</feature>
<keyword evidence="7" id="KW-1185">Reference proteome</keyword>
<feature type="binding site" evidence="4">
    <location>
        <position position="581"/>
    </location>
    <ligand>
        <name>substrate</name>
    </ligand>
</feature>
<accession>A0ABP8QXT7</accession>
<feature type="domain" description="Alanine racemase C-terminal" evidence="5">
    <location>
        <begin position="687"/>
        <end position="808"/>
    </location>
</feature>
<feature type="active site" description="Proton acceptor; specific for D-alanine" evidence="4">
    <location>
        <position position="483"/>
    </location>
</feature>
<keyword evidence="2 4" id="KW-0663">Pyridoxal phosphate</keyword>
<name>A0ABP8QXT7_9SPHI</name>
<evidence type="ECO:0000313" key="6">
    <source>
        <dbReference type="EMBL" id="GAA4512738.1"/>
    </source>
</evidence>
<dbReference type="Pfam" id="PF00842">
    <property type="entry name" value="Ala_racemase_C"/>
    <property type="match status" value="1"/>
</dbReference>
<proteinExistence type="inferred from homology"/>
<comment type="pathway">
    <text evidence="4">Amino-acid biosynthesis; D-alanine biosynthesis; D-alanine from L-alanine: step 1/1.</text>
</comment>
<comment type="cofactor">
    <cofactor evidence="1 4">
        <name>pyridoxal 5'-phosphate</name>
        <dbReference type="ChEBI" id="CHEBI:597326"/>
    </cofactor>
</comment>
<dbReference type="SUPFAM" id="SSF50621">
    <property type="entry name" value="Alanine racemase C-terminal domain-like"/>
    <property type="match status" value="1"/>
</dbReference>
<dbReference type="Pfam" id="PF01168">
    <property type="entry name" value="Ala_racemase_N"/>
    <property type="match status" value="1"/>
</dbReference>
<dbReference type="Gene3D" id="3.90.190.20">
    <property type="entry name" value="Mur ligase, C-terminal domain"/>
    <property type="match status" value="1"/>
</dbReference>
<feature type="modified residue" description="N6-(pyridoxal phosphate)lysine" evidence="4">
    <location>
        <position position="483"/>
    </location>
</feature>
<dbReference type="GO" id="GO:0016874">
    <property type="term" value="F:ligase activity"/>
    <property type="evidence" value="ECO:0007669"/>
    <property type="project" value="UniProtKB-KW"/>
</dbReference>
<comment type="function">
    <text evidence="4">Catalyzes the interconversion of L-alanine and D-alanine. May also act on other amino acids.</text>
</comment>
<comment type="similarity">
    <text evidence="4">Belongs to the alanine racemase family.</text>
</comment>
<dbReference type="Pfam" id="PF08245">
    <property type="entry name" value="Mur_ligase_M"/>
    <property type="match status" value="1"/>
</dbReference>
<dbReference type="HAMAP" id="MF_01201">
    <property type="entry name" value="Ala_racemase"/>
    <property type="match status" value="1"/>
</dbReference>
<evidence type="ECO:0000256" key="4">
    <source>
        <dbReference type="HAMAP-Rule" id="MF_01201"/>
    </source>
</evidence>
<dbReference type="PRINTS" id="PR00992">
    <property type="entry name" value="ALARACEMASE"/>
</dbReference>
<evidence type="ECO:0000256" key="3">
    <source>
        <dbReference type="ARBA" id="ARBA00023235"/>
    </source>
</evidence>
<dbReference type="InterPro" id="IPR009006">
    <property type="entry name" value="Ala_racemase/Decarboxylase_C"/>
</dbReference>
<feature type="active site" description="Proton acceptor; specific for L-alanine" evidence="4">
    <location>
        <position position="708"/>
    </location>
</feature>
<keyword evidence="6" id="KW-0436">Ligase</keyword>
<dbReference type="InterPro" id="IPR035911">
    <property type="entry name" value="MurE/MurF_N"/>
</dbReference>
<dbReference type="Gene3D" id="3.20.20.10">
    <property type="entry name" value="Alanine racemase"/>
    <property type="match status" value="1"/>
</dbReference>
<dbReference type="Proteomes" id="UP001500394">
    <property type="component" value="Unassembled WGS sequence"/>
</dbReference>
<evidence type="ECO:0000256" key="1">
    <source>
        <dbReference type="ARBA" id="ARBA00001933"/>
    </source>
</evidence>
<dbReference type="SUPFAM" id="SSF51419">
    <property type="entry name" value="PLP-binding barrel"/>
    <property type="match status" value="1"/>
</dbReference>
<dbReference type="Gene3D" id="2.40.37.10">
    <property type="entry name" value="Lyase, Ornithine Decarboxylase, Chain A, domain 1"/>
    <property type="match status" value="1"/>
</dbReference>
<dbReference type="PANTHER" id="PTHR30511">
    <property type="entry name" value="ALANINE RACEMASE"/>
    <property type="match status" value="1"/>
</dbReference>
<dbReference type="Gene3D" id="3.40.1390.10">
    <property type="entry name" value="MurE/MurF, N-terminal domain"/>
    <property type="match status" value="1"/>
</dbReference>
<dbReference type="SMART" id="SM01005">
    <property type="entry name" value="Ala_racemase_C"/>
    <property type="match status" value="1"/>
</dbReference>
<dbReference type="InterPro" id="IPR001608">
    <property type="entry name" value="Ala_racemase_N"/>
</dbReference>
<dbReference type="EC" id="5.1.1.1" evidence="4"/>
<dbReference type="RefSeq" id="WP_345064852.1">
    <property type="nucleotide sequence ID" value="NZ_BAABGR010000006.1"/>
</dbReference>
<comment type="caution">
    <text evidence="6">The sequence shown here is derived from an EMBL/GenBank/DDBJ whole genome shotgun (WGS) entry which is preliminary data.</text>
</comment>
<organism evidence="6 7">
    <name type="scientific">Sphingobacterium thermophilum</name>
    <dbReference type="NCBI Taxonomy" id="768534"/>
    <lineage>
        <taxon>Bacteria</taxon>
        <taxon>Pseudomonadati</taxon>
        <taxon>Bacteroidota</taxon>
        <taxon>Sphingobacteriia</taxon>
        <taxon>Sphingobacteriales</taxon>
        <taxon>Sphingobacteriaceae</taxon>
        <taxon>Sphingobacterium</taxon>
    </lineage>
</organism>
<protein>
    <recommendedName>
        <fullName evidence="4">Alanine racemase</fullName>
        <ecNumber evidence="4">5.1.1.1</ecNumber>
    </recommendedName>
</protein>
<comment type="catalytic activity">
    <reaction evidence="4">
        <text>L-alanine = D-alanine</text>
        <dbReference type="Rhea" id="RHEA:20249"/>
        <dbReference type="ChEBI" id="CHEBI:57416"/>
        <dbReference type="ChEBI" id="CHEBI:57972"/>
        <dbReference type="EC" id="5.1.1.1"/>
    </reaction>
</comment>
<dbReference type="PANTHER" id="PTHR30511:SF0">
    <property type="entry name" value="ALANINE RACEMASE, CATABOLIC-RELATED"/>
    <property type="match status" value="1"/>
</dbReference>
<gene>
    <name evidence="6" type="ORF">GCM10023173_07310</name>
</gene>
<dbReference type="InterPro" id="IPR036565">
    <property type="entry name" value="Mur-like_cat_sf"/>
</dbReference>
<dbReference type="InterPro" id="IPR000821">
    <property type="entry name" value="Ala_racemase"/>
</dbReference>
<evidence type="ECO:0000259" key="5">
    <source>
        <dbReference type="SMART" id="SM01005"/>
    </source>
</evidence>
<dbReference type="InterPro" id="IPR036615">
    <property type="entry name" value="Mur_ligase_C_dom_sf"/>
</dbReference>
<dbReference type="SUPFAM" id="SSF53623">
    <property type="entry name" value="MurD-like peptide ligases, catalytic domain"/>
    <property type="match status" value="1"/>
</dbReference>
<dbReference type="NCBIfam" id="NF008897">
    <property type="entry name" value="PRK11930.1"/>
    <property type="match status" value="1"/>
</dbReference>
<dbReference type="InterPro" id="IPR011079">
    <property type="entry name" value="Ala_racemase_C"/>
</dbReference>
<evidence type="ECO:0000256" key="2">
    <source>
        <dbReference type="ARBA" id="ARBA00022898"/>
    </source>
</evidence>
<dbReference type="InterPro" id="IPR013221">
    <property type="entry name" value="Mur_ligase_cen"/>
</dbReference>